<evidence type="ECO:0000256" key="4">
    <source>
        <dbReference type="ARBA" id="ARBA00022801"/>
    </source>
</evidence>
<sequence>MLAFLDASAVIYLLEGDALTREAVRQVLRRLEREAGEPPVLVVSALSRLECRVRPLRESNARALERLDAFFEDPGLSVVALETAVLDKATELRAHRGLRTPDAIQAASLLTVDPKGAFVTGDSDFEKIPGLRVERIPP</sequence>
<name>A0A0G3G319_9GAMM</name>
<dbReference type="EC" id="3.1.-.-" evidence="5"/>
<keyword evidence="5" id="KW-0800">Toxin</keyword>
<dbReference type="RefSeq" id="WP_047250983.1">
    <property type="nucleotide sequence ID" value="NZ_CP011367.1"/>
</dbReference>
<evidence type="ECO:0000256" key="1">
    <source>
        <dbReference type="ARBA" id="ARBA00022649"/>
    </source>
</evidence>
<dbReference type="InterPro" id="IPR029060">
    <property type="entry name" value="PIN-like_dom_sf"/>
</dbReference>
<evidence type="ECO:0000259" key="6">
    <source>
        <dbReference type="Pfam" id="PF01850"/>
    </source>
</evidence>
<dbReference type="InterPro" id="IPR022907">
    <property type="entry name" value="VapC_family"/>
</dbReference>
<organism evidence="7 8">
    <name type="scientific">Thioalkalivibrio versutus</name>
    <dbReference type="NCBI Taxonomy" id="106634"/>
    <lineage>
        <taxon>Bacteria</taxon>
        <taxon>Pseudomonadati</taxon>
        <taxon>Pseudomonadota</taxon>
        <taxon>Gammaproteobacteria</taxon>
        <taxon>Chromatiales</taxon>
        <taxon>Ectothiorhodospiraceae</taxon>
        <taxon>Thioalkalivibrio</taxon>
    </lineage>
</organism>
<evidence type="ECO:0000256" key="2">
    <source>
        <dbReference type="ARBA" id="ARBA00022722"/>
    </source>
</evidence>
<dbReference type="STRING" id="106634.TVD_05165"/>
<dbReference type="SUPFAM" id="SSF88723">
    <property type="entry name" value="PIN domain-like"/>
    <property type="match status" value="1"/>
</dbReference>
<feature type="domain" description="PIN" evidence="6">
    <location>
        <begin position="4"/>
        <end position="130"/>
    </location>
</feature>
<evidence type="ECO:0000256" key="5">
    <source>
        <dbReference type="HAMAP-Rule" id="MF_00265"/>
    </source>
</evidence>
<keyword evidence="2 5" id="KW-0540">Nuclease</keyword>
<dbReference type="Pfam" id="PF01850">
    <property type="entry name" value="PIN"/>
    <property type="match status" value="1"/>
</dbReference>
<feature type="binding site" evidence="5">
    <location>
        <position position="102"/>
    </location>
    <ligand>
        <name>Mg(2+)</name>
        <dbReference type="ChEBI" id="CHEBI:18420"/>
    </ligand>
</feature>
<feature type="binding site" evidence="5">
    <location>
        <position position="6"/>
    </location>
    <ligand>
        <name>Mg(2+)</name>
        <dbReference type="ChEBI" id="CHEBI:18420"/>
    </ligand>
</feature>
<keyword evidence="8" id="KW-1185">Reference proteome</keyword>
<evidence type="ECO:0000313" key="8">
    <source>
        <dbReference type="Proteomes" id="UP000064201"/>
    </source>
</evidence>
<evidence type="ECO:0000256" key="3">
    <source>
        <dbReference type="ARBA" id="ARBA00022723"/>
    </source>
</evidence>
<reference evidence="7 8" key="1">
    <citation type="submission" date="2015-04" db="EMBL/GenBank/DDBJ databases">
        <title>Complete Sequence for the Genome of the Thioalkalivibrio versutus D301.</title>
        <authorList>
            <person name="Mu T."/>
            <person name="Zhou J."/>
            <person name="Xu X."/>
        </authorList>
    </citation>
    <scope>NUCLEOTIDE SEQUENCE [LARGE SCALE GENOMIC DNA]</scope>
    <source>
        <strain evidence="7 8">D301</strain>
    </source>
</reference>
<dbReference type="GO" id="GO:0090729">
    <property type="term" value="F:toxin activity"/>
    <property type="evidence" value="ECO:0007669"/>
    <property type="project" value="UniProtKB-KW"/>
</dbReference>
<gene>
    <name evidence="5" type="primary">vapC</name>
    <name evidence="7" type="ORF">TVD_05165</name>
</gene>
<comment type="cofactor">
    <cofactor evidence="5">
        <name>Mg(2+)</name>
        <dbReference type="ChEBI" id="CHEBI:18420"/>
    </cofactor>
</comment>
<dbReference type="Gene3D" id="3.40.50.1010">
    <property type="entry name" value="5'-nuclease"/>
    <property type="match status" value="1"/>
</dbReference>
<protein>
    <recommendedName>
        <fullName evidence="5">Ribonuclease VapC</fullName>
        <shortName evidence="5">RNase VapC</shortName>
        <ecNumber evidence="5">3.1.-.-</ecNumber>
    </recommendedName>
    <alternativeName>
        <fullName evidence="5">Toxin VapC</fullName>
    </alternativeName>
</protein>
<accession>A0A0G3G319</accession>
<dbReference type="InterPro" id="IPR002716">
    <property type="entry name" value="PIN_dom"/>
</dbReference>
<dbReference type="HAMAP" id="MF_00265">
    <property type="entry name" value="VapC_Nob1"/>
    <property type="match status" value="1"/>
</dbReference>
<dbReference type="EMBL" id="CP011367">
    <property type="protein sequence ID" value="AKJ94794.1"/>
    <property type="molecule type" value="Genomic_DNA"/>
</dbReference>
<dbReference type="GO" id="GO:0000287">
    <property type="term" value="F:magnesium ion binding"/>
    <property type="evidence" value="ECO:0007669"/>
    <property type="project" value="UniProtKB-UniRule"/>
</dbReference>
<keyword evidence="4 5" id="KW-0378">Hydrolase</keyword>
<keyword evidence="1 5" id="KW-1277">Toxin-antitoxin system</keyword>
<evidence type="ECO:0000313" key="7">
    <source>
        <dbReference type="EMBL" id="AKJ94794.1"/>
    </source>
</evidence>
<dbReference type="GO" id="GO:0004540">
    <property type="term" value="F:RNA nuclease activity"/>
    <property type="evidence" value="ECO:0007669"/>
    <property type="project" value="InterPro"/>
</dbReference>
<dbReference type="OrthoDB" id="5082781at2"/>
<keyword evidence="5" id="KW-0460">Magnesium</keyword>
<keyword evidence="3 5" id="KW-0479">Metal-binding</keyword>
<proteinExistence type="inferred from homology"/>
<dbReference type="PATRIC" id="fig|106634.4.peg.1052"/>
<comment type="function">
    <text evidence="5">Toxic component of a toxin-antitoxin (TA) system. An RNase.</text>
</comment>
<dbReference type="AlphaFoldDB" id="A0A0G3G319"/>
<dbReference type="GO" id="GO:0016787">
    <property type="term" value="F:hydrolase activity"/>
    <property type="evidence" value="ECO:0007669"/>
    <property type="project" value="UniProtKB-KW"/>
</dbReference>
<comment type="similarity">
    <text evidence="5">Belongs to the PINc/VapC protein family.</text>
</comment>
<dbReference type="KEGG" id="tvr:TVD_05165"/>
<dbReference type="Proteomes" id="UP000064201">
    <property type="component" value="Chromosome"/>
</dbReference>